<dbReference type="SUPFAM" id="SSF46689">
    <property type="entry name" value="Homeodomain-like"/>
    <property type="match status" value="1"/>
</dbReference>
<comment type="caution">
    <text evidence="11">The sequence shown here is derived from an EMBL/GenBank/DDBJ whole genome shotgun (WGS) entry which is preliminary data.</text>
</comment>
<evidence type="ECO:0000259" key="10">
    <source>
        <dbReference type="PROSITE" id="PS50960"/>
    </source>
</evidence>
<dbReference type="PANTHER" id="PTHR23110">
    <property type="entry name" value="BTB DOMAIN TRANSCRIPTION FACTOR"/>
    <property type="match status" value="1"/>
</dbReference>
<evidence type="ECO:0008006" key="13">
    <source>
        <dbReference type="Google" id="ProtNLM"/>
    </source>
</evidence>
<keyword evidence="5 7" id="KW-0539">Nucleus</keyword>
<evidence type="ECO:0000256" key="1">
    <source>
        <dbReference type="ARBA" id="ARBA00004123"/>
    </source>
</evidence>
<dbReference type="Gene3D" id="3.30.710.10">
    <property type="entry name" value="Potassium Channel Kv1.1, Chain A"/>
    <property type="match status" value="1"/>
</dbReference>
<keyword evidence="4" id="KW-0804">Transcription</keyword>
<evidence type="ECO:0000259" key="9">
    <source>
        <dbReference type="PROSITE" id="PS50097"/>
    </source>
</evidence>
<dbReference type="InterPro" id="IPR011333">
    <property type="entry name" value="SKP1/BTB/POZ_sf"/>
</dbReference>
<dbReference type="Proteomes" id="UP000494165">
    <property type="component" value="Unassembled WGS sequence"/>
</dbReference>
<evidence type="ECO:0000256" key="7">
    <source>
        <dbReference type="PROSITE-ProRule" id="PRU00320"/>
    </source>
</evidence>
<feature type="compositionally biased region" description="Pro residues" evidence="8">
    <location>
        <begin position="268"/>
        <end position="280"/>
    </location>
</feature>
<dbReference type="FunFam" id="3.30.710.10:FF:000120">
    <property type="entry name" value="Bric a brac 2, isoform B"/>
    <property type="match status" value="1"/>
</dbReference>
<feature type="region of interest" description="Disordered" evidence="8">
    <location>
        <begin position="133"/>
        <end position="215"/>
    </location>
</feature>
<protein>
    <recommendedName>
        <fullName evidence="13">BTB domain-containing protein</fullName>
    </recommendedName>
</protein>
<name>A0A8S1CKV5_9INSE</name>
<keyword evidence="12" id="KW-1185">Reference proteome</keyword>
<comment type="subcellular location">
    <subcellularLocation>
        <location evidence="1 7">Nucleus</location>
    </subcellularLocation>
</comment>
<feature type="region of interest" description="Disordered" evidence="8">
    <location>
        <begin position="250"/>
        <end position="283"/>
    </location>
</feature>
<proteinExistence type="predicted"/>
<organism evidence="11 12">
    <name type="scientific">Cloeon dipterum</name>
    <dbReference type="NCBI Taxonomy" id="197152"/>
    <lineage>
        <taxon>Eukaryota</taxon>
        <taxon>Metazoa</taxon>
        <taxon>Ecdysozoa</taxon>
        <taxon>Arthropoda</taxon>
        <taxon>Hexapoda</taxon>
        <taxon>Insecta</taxon>
        <taxon>Pterygota</taxon>
        <taxon>Palaeoptera</taxon>
        <taxon>Ephemeroptera</taxon>
        <taxon>Pisciforma</taxon>
        <taxon>Baetidae</taxon>
        <taxon>Cloeon</taxon>
    </lineage>
</organism>
<evidence type="ECO:0000256" key="2">
    <source>
        <dbReference type="ARBA" id="ARBA00023015"/>
    </source>
</evidence>
<feature type="domain" description="BTB" evidence="9">
    <location>
        <begin position="46"/>
        <end position="111"/>
    </location>
</feature>
<feature type="region of interest" description="Disordered" evidence="8">
    <location>
        <begin position="468"/>
        <end position="488"/>
    </location>
</feature>
<dbReference type="PROSITE" id="PS50097">
    <property type="entry name" value="BTB"/>
    <property type="match status" value="1"/>
</dbReference>
<dbReference type="SUPFAM" id="SSF54695">
    <property type="entry name" value="POZ domain"/>
    <property type="match status" value="1"/>
</dbReference>
<dbReference type="GO" id="GO:0007478">
    <property type="term" value="P:leg disc morphogenesis"/>
    <property type="evidence" value="ECO:0007669"/>
    <property type="project" value="UniProtKB-ARBA"/>
</dbReference>
<dbReference type="SMART" id="SM00225">
    <property type="entry name" value="BTB"/>
    <property type="match status" value="1"/>
</dbReference>
<dbReference type="GO" id="GO:0006357">
    <property type="term" value="P:regulation of transcription by RNA polymerase II"/>
    <property type="evidence" value="ECO:0007669"/>
    <property type="project" value="TreeGrafter"/>
</dbReference>
<dbReference type="InterPro" id="IPR000210">
    <property type="entry name" value="BTB/POZ_dom"/>
</dbReference>
<dbReference type="GO" id="GO:0003680">
    <property type="term" value="F:minor groove of adenine-thymine-rich DNA binding"/>
    <property type="evidence" value="ECO:0007669"/>
    <property type="project" value="UniProtKB-ARBA"/>
</dbReference>
<dbReference type="OrthoDB" id="6611570at2759"/>
<keyword evidence="3 7" id="KW-0238">DNA-binding</keyword>
<dbReference type="CDD" id="cd18315">
    <property type="entry name" value="BTB_POZ_BAB-like"/>
    <property type="match status" value="1"/>
</dbReference>
<evidence type="ECO:0000313" key="11">
    <source>
        <dbReference type="EMBL" id="CAB3368263.1"/>
    </source>
</evidence>
<feature type="compositionally biased region" description="Polar residues" evidence="8">
    <location>
        <begin position="193"/>
        <end position="203"/>
    </location>
</feature>
<gene>
    <name evidence="11" type="ORF">CLODIP_2_CD06837</name>
</gene>
<keyword evidence="2" id="KW-0805">Transcription regulation</keyword>
<evidence type="ECO:0000256" key="3">
    <source>
        <dbReference type="ARBA" id="ARBA00023125"/>
    </source>
</evidence>
<dbReference type="GO" id="GO:0005634">
    <property type="term" value="C:nucleus"/>
    <property type="evidence" value="ECO:0007669"/>
    <property type="project" value="UniProtKB-SubCell"/>
</dbReference>
<dbReference type="GO" id="GO:0007455">
    <property type="term" value="P:eye-antennal disc morphogenesis"/>
    <property type="evidence" value="ECO:0007669"/>
    <property type="project" value="UniProtKB-ARBA"/>
</dbReference>
<dbReference type="EMBL" id="CADEPI010000037">
    <property type="protein sequence ID" value="CAB3368263.1"/>
    <property type="molecule type" value="Genomic_DNA"/>
</dbReference>
<dbReference type="Pfam" id="PF00651">
    <property type="entry name" value="BTB"/>
    <property type="match status" value="1"/>
</dbReference>
<comment type="function">
    <text evidence="6">Probably acts as a transcriptional regulator. Required for the specification of the tarsal segment. Also involved in antenna development.</text>
</comment>
<accession>A0A8S1CKV5</accession>
<dbReference type="PROSITE" id="PS50960">
    <property type="entry name" value="HTH_PSQ"/>
    <property type="match status" value="1"/>
</dbReference>
<evidence type="ECO:0000256" key="8">
    <source>
        <dbReference type="SAM" id="MobiDB-lite"/>
    </source>
</evidence>
<evidence type="ECO:0000256" key="5">
    <source>
        <dbReference type="ARBA" id="ARBA00023242"/>
    </source>
</evidence>
<dbReference type="InterPro" id="IPR007889">
    <property type="entry name" value="HTH_Psq"/>
</dbReference>
<reference evidence="11 12" key="1">
    <citation type="submission" date="2020-04" db="EMBL/GenBank/DDBJ databases">
        <authorList>
            <person name="Alioto T."/>
            <person name="Alioto T."/>
            <person name="Gomez Garrido J."/>
        </authorList>
    </citation>
    <scope>NUCLEOTIDE SEQUENCE [LARGE SCALE GENOMIC DNA]</scope>
</reference>
<dbReference type="InterPro" id="IPR051095">
    <property type="entry name" value="Dros_DevTransReg"/>
</dbReference>
<dbReference type="InterPro" id="IPR009057">
    <property type="entry name" value="Homeodomain-like_sf"/>
</dbReference>
<dbReference type="Pfam" id="PF05225">
    <property type="entry name" value="HTH_psq"/>
    <property type="match status" value="1"/>
</dbReference>
<dbReference type="PANTHER" id="PTHR23110:SF109">
    <property type="entry name" value="FI07618P-RELATED"/>
    <property type="match status" value="1"/>
</dbReference>
<evidence type="ECO:0000256" key="6">
    <source>
        <dbReference type="ARBA" id="ARBA00058541"/>
    </source>
</evidence>
<sequence>MAAPAAPVAAASSATPPPQQFCLRWNNYQTNLTTVFDQLLQSEVFVDVTLACDGHSVKAHKMVLSACSPYFQSLFFDNPCKHPIVILKDIKWPELKAVVEFMYRGEINVLQEQIGPLLKVAETLKIRGLADVNGEPESHQAPPPAALRSPGPTLETSPKKCGSPDGNSLAADEPLALKMQQQRPKKRRRTSGGEKSTCSSSGSPDDGAMGAPANPAAIPTVHLELLESMAGGIMEPSVAAAMAASLAGLSPQEHCRQPSGTPDSMVSLPPPQLHPPPPPSSVTDDLEIKPGIAEMILEEERAKLLESSHAWLGASTSSINDSYQYQLQSMWQKCWNTNQSLVHNLRFRERGPLKSWRPETMAEAIFSVLKEGLSLSQAARKYDIPYPTFVLYANRVHNMLGPSADGGADLRPKGRGRPQRILLGVWPEEHIRGVIRAVVFRDPAHIKEETQTLARLYCMQDPMQQQYPNLAPNGSIPDGGSRSVTPTPSSAAAAAVAAVAQGLRQQMCGLAAPGSEAGGQQAPSSAAVAALASALLGRDADNMHQAAAALNNNTMNALLNNGSGTGLRGHATSMAALSGMASYKQHSLFGQTRASEGLFQQEPEQEEQAATKNNHQHHAMDVHDDNDVLQHQVKTMDVSAAVLDARAE</sequence>
<dbReference type="GO" id="GO:0046660">
    <property type="term" value="P:female sex differentiation"/>
    <property type="evidence" value="ECO:0007669"/>
    <property type="project" value="UniProtKB-ARBA"/>
</dbReference>
<feature type="DNA-binding region" description="H-T-H motif" evidence="7">
    <location>
        <begin position="375"/>
        <end position="395"/>
    </location>
</feature>
<evidence type="ECO:0000313" key="12">
    <source>
        <dbReference type="Proteomes" id="UP000494165"/>
    </source>
</evidence>
<evidence type="ECO:0000256" key="4">
    <source>
        <dbReference type="ARBA" id="ARBA00023163"/>
    </source>
</evidence>
<feature type="domain" description="HTH psq-type" evidence="10">
    <location>
        <begin position="347"/>
        <end position="399"/>
    </location>
</feature>
<dbReference type="AlphaFoldDB" id="A0A8S1CKV5"/>